<dbReference type="KEGG" id="aei:AOY20_07920"/>
<protein>
    <submittedName>
        <fullName evidence="3">Uncharacterized protein</fullName>
    </submittedName>
</protein>
<evidence type="ECO:0000313" key="4">
    <source>
        <dbReference type="Proteomes" id="UP000064939"/>
    </source>
</evidence>
<evidence type="ECO:0000313" key="3">
    <source>
        <dbReference type="EMBL" id="ALH95460.1"/>
    </source>
</evidence>
<feature type="signal peptide" evidence="2">
    <location>
        <begin position="1"/>
        <end position="21"/>
    </location>
</feature>
<proteinExistence type="predicted"/>
<gene>
    <name evidence="3" type="ORF">AOY20_07920</name>
</gene>
<feature type="compositionally biased region" description="Low complexity" evidence="1">
    <location>
        <begin position="32"/>
        <end position="44"/>
    </location>
</feature>
<organism evidence="3 4">
    <name type="scientific">Acinetobacter equi</name>
    <dbReference type="NCBI Taxonomy" id="1324350"/>
    <lineage>
        <taxon>Bacteria</taxon>
        <taxon>Pseudomonadati</taxon>
        <taxon>Pseudomonadota</taxon>
        <taxon>Gammaproteobacteria</taxon>
        <taxon>Moraxellales</taxon>
        <taxon>Moraxellaceae</taxon>
        <taxon>Acinetobacter</taxon>
    </lineage>
</organism>
<keyword evidence="4" id="KW-1185">Reference proteome</keyword>
<feature type="compositionally biased region" description="Basic and acidic residues" evidence="1">
    <location>
        <begin position="53"/>
        <end position="64"/>
    </location>
</feature>
<dbReference type="EMBL" id="CP012808">
    <property type="protein sequence ID" value="ALH95460.1"/>
    <property type="molecule type" value="Genomic_DNA"/>
</dbReference>
<evidence type="ECO:0000256" key="1">
    <source>
        <dbReference type="SAM" id="MobiDB-lite"/>
    </source>
</evidence>
<dbReference type="RefSeq" id="WP_054581352.1">
    <property type="nucleotide sequence ID" value="NZ_CP012808.1"/>
</dbReference>
<accession>A0A0N9VZ63</accession>
<feature type="region of interest" description="Disordered" evidence="1">
    <location>
        <begin position="32"/>
        <end position="65"/>
    </location>
</feature>
<evidence type="ECO:0000256" key="2">
    <source>
        <dbReference type="SAM" id="SignalP"/>
    </source>
</evidence>
<name>A0A0N9VZ63_9GAMM</name>
<reference evidence="3 4" key="1">
    <citation type="journal article" date="2015" name="Int. J. Syst. Evol. Microbiol.">
        <title>Acinetobacter equi sp. nov. isolated from horse faeces.</title>
        <authorList>
            <person name="Poppel M.T."/>
            <person name="Skiebe E."/>
            <person name="Laue M."/>
            <person name="Bergmann H."/>
            <person name="Ebersberger I."/>
            <person name="Garn T."/>
            <person name="Fruth A."/>
            <person name="Baumgardt S."/>
            <person name="Busse H.J."/>
            <person name="Wilharm G."/>
        </authorList>
    </citation>
    <scope>NUCLEOTIDE SEQUENCE [LARGE SCALE GENOMIC DNA]</scope>
    <source>
        <strain evidence="3 4">114</strain>
    </source>
</reference>
<sequence length="86" mass="9521">MKLSQILTTALLTVSANTLFAAEETPKVLPSVTTEVKTTTTTEKPAIKPQTETTHKSHTTKEGTTETVLLKPDAIKYKYEEETKKK</sequence>
<dbReference type="AlphaFoldDB" id="A0A0N9VZ63"/>
<keyword evidence="2" id="KW-0732">Signal</keyword>
<feature type="chain" id="PRO_5006039711" evidence="2">
    <location>
        <begin position="22"/>
        <end position="86"/>
    </location>
</feature>
<dbReference type="Proteomes" id="UP000064939">
    <property type="component" value="Chromosome"/>
</dbReference>